<dbReference type="InterPro" id="IPR027417">
    <property type="entry name" value="P-loop_NTPase"/>
</dbReference>
<dbReference type="PANTHER" id="PTHR35807">
    <property type="entry name" value="TRANSCRIPTIONAL REGULATOR REDD-RELATED"/>
    <property type="match status" value="1"/>
</dbReference>
<keyword evidence="8" id="KW-1185">Reference proteome</keyword>
<keyword evidence="3 5" id="KW-0238">DNA-binding</keyword>
<dbReference type="InterPro" id="IPR051677">
    <property type="entry name" value="AfsR-DnrI-RedD_regulator"/>
</dbReference>
<dbReference type="Pfam" id="PF00486">
    <property type="entry name" value="Trans_reg_C"/>
    <property type="match status" value="1"/>
</dbReference>
<comment type="similarity">
    <text evidence="1">Belongs to the AfsR/DnrI/RedD regulatory family.</text>
</comment>
<dbReference type="Gene3D" id="1.10.10.10">
    <property type="entry name" value="Winged helix-like DNA-binding domain superfamily/Winged helix DNA-binding domain"/>
    <property type="match status" value="1"/>
</dbReference>
<dbReference type="Gene3D" id="1.25.40.10">
    <property type="entry name" value="Tetratricopeptide repeat domain"/>
    <property type="match status" value="2"/>
</dbReference>
<feature type="domain" description="OmpR/PhoB-type" evidence="6">
    <location>
        <begin position="1"/>
        <end position="95"/>
    </location>
</feature>
<dbReference type="Gene3D" id="3.40.50.300">
    <property type="entry name" value="P-loop containing nucleotide triphosphate hydrolases"/>
    <property type="match status" value="1"/>
</dbReference>
<dbReference type="SMART" id="SM00028">
    <property type="entry name" value="TPR"/>
    <property type="match status" value="6"/>
</dbReference>
<protein>
    <submittedName>
        <fullName evidence="7">BTAD domain-containing putative transcriptional regulator</fullName>
    </submittedName>
</protein>
<evidence type="ECO:0000256" key="1">
    <source>
        <dbReference type="ARBA" id="ARBA00005820"/>
    </source>
</evidence>
<dbReference type="SUPFAM" id="SSF48452">
    <property type="entry name" value="TPR-like"/>
    <property type="match status" value="3"/>
</dbReference>
<evidence type="ECO:0000256" key="2">
    <source>
        <dbReference type="ARBA" id="ARBA00023015"/>
    </source>
</evidence>
<feature type="DNA-binding region" description="OmpR/PhoB-type" evidence="5">
    <location>
        <begin position="1"/>
        <end position="95"/>
    </location>
</feature>
<gene>
    <name evidence="7" type="ORF">GCM10022226_68360</name>
</gene>
<dbReference type="PRINTS" id="PR00364">
    <property type="entry name" value="DISEASERSIST"/>
</dbReference>
<dbReference type="InterPro" id="IPR019734">
    <property type="entry name" value="TPR_rpt"/>
</dbReference>
<evidence type="ECO:0000313" key="8">
    <source>
        <dbReference type="Proteomes" id="UP001500888"/>
    </source>
</evidence>
<dbReference type="InterPro" id="IPR036388">
    <property type="entry name" value="WH-like_DNA-bd_sf"/>
</dbReference>
<dbReference type="SMART" id="SM01043">
    <property type="entry name" value="BTAD"/>
    <property type="match status" value="1"/>
</dbReference>
<evidence type="ECO:0000313" key="7">
    <source>
        <dbReference type="EMBL" id="GAA3836747.1"/>
    </source>
</evidence>
<comment type="caution">
    <text evidence="7">The sequence shown here is derived from an EMBL/GenBank/DDBJ whole genome shotgun (WGS) entry which is preliminary data.</text>
</comment>
<evidence type="ECO:0000259" key="6">
    <source>
        <dbReference type="PROSITE" id="PS51755"/>
    </source>
</evidence>
<keyword evidence="4" id="KW-0804">Transcription</keyword>
<dbReference type="RefSeq" id="WP_344950128.1">
    <property type="nucleotide sequence ID" value="NZ_BAAAZR010000039.1"/>
</dbReference>
<dbReference type="CDD" id="cd15831">
    <property type="entry name" value="BTAD"/>
    <property type="match status" value="1"/>
</dbReference>
<dbReference type="InterPro" id="IPR016032">
    <property type="entry name" value="Sig_transdc_resp-reg_C-effctor"/>
</dbReference>
<dbReference type="InterPro" id="IPR005158">
    <property type="entry name" value="BTAD"/>
</dbReference>
<dbReference type="SUPFAM" id="SSF46894">
    <property type="entry name" value="C-terminal effector domain of the bipartite response regulators"/>
    <property type="match status" value="1"/>
</dbReference>
<evidence type="ECO:0000256" key="3">
    <source>
        <dbReference type="ARBA" id="ARBA00023125"/>
    </source>
</evidence>
<sequence>MIWFGVLGPLRAIYDDRPVTIPSGKQRIVLATLLLNGNRHVSQDKLIECLWDGTPARNAGGALQTHVARLRRTLGDGRDGRPLISTRSLGYVIEVRESTFDLFRFRDLVGQADRMSQNKDATGEGRALEEALALWRGPALVDVPSESLQRDEVPRLTEERLRVLERWFDVKLVTGGGNEIVPDLRSATAEHPLRERFWAQLMLALVGSGRQTEALEAYRTVVGLLREEVGIDPGEELRHLHRSILTGEAEPSFPSGQDPIVVTSSPARPGPKETVEQGVPVPAELPRDVASFVGRADEIRHLCGLLTAPDAFTICVLTGAGGVGKSALAVHVAHRVAHRFPDGHLYVNLHGATPNVAPLKLEEVLGRFLRSVGVPDAAIPPGADEAAGRLRSLTDGKRMLIVLDNAYDAAQVRPLLPGSKTCRVLVTSRKALASLDGVAHHRMGALPADEAVALLGRLVGPERVDAEPVAAAQIARSCEGLPLAICLAASRLIARNTWRLSVLADRLAAEQGRLNELQIEDQAIRATFQVGYQDLGNEAGGRAVTRLFRLAGLLEGPDIGVPVAAVLAGLPEDQTEELLDRLVDAQLLDSSRPGRYHTHDLLRLFARERAAEEETRSARAEAVRQALHFYLATARTATLIAVPSAASVTEIPPRTPAHPGVALSTHESVQAWVDDETDNVMAAVRQAARAPDGDPGLAVALAAAMDPPLRARGRWQENLALFEMAVHAADRTGDPLHLALTHGDLGWAKLRLGHLSDAVTHLRTSLTAYRELGDITGEANQLDGLANAYRILGRFDESIRYHHQALALSRELGNRFGESAILTHLGLTYQRAGRFDEAIKAHAQATDVARGIGDVVKTLIALGNLAEALRLAGDPKQSAVTFEEVLATGEGAGHSGTYWEAEHLWGLGRALHDLGESAQARRRWAESAAILHDLHLIDASELHAIQAGPLPETPDVIQRNL</sequence>
<reference evidence="8" key="1">
    <citation type="journal article" date="2019" name="Int. J. Syst. Evol. Microbiol.">
        <title>The Global Catalogue of Microorganisms (GCM) 10K type strain sequencing project: providing services to taxonomists for standard genome sequencing and annotation.</title>
        <authorList>
            <consortium name="The Broad Institute Genomics Platform"/>
            <consortium name="The Broad Institute Genome Sequencing Center for Infectious Disease"/>
            <person name="Wu L."/>
            <person name="Ma J."/>
        </authorList>
    </citation>
    <scope>NUCLEOTIDE SEQUENCE [LARGE SCALE GENOMIC DNA]</scope>
    <source>
        <strain evidence="8">JCM 16908</strain>
    </source>
</reference>
<dbReference type="InterPro" id="IPR002182">
    <property type="entry name" value="NB-ARC"/>
</dbReference>
<dbReference type="PROSITE" id="PS51755">
    <property type="entry name" value="OMPR_PHOB"/>
    <property type="match status" value="1"/>
</dbReference>
<evidence type="ECO:0000256" key="5">
    <source>
        <dbReference type="PROSITE-ProRule" id="PRU01091"/>
    </source>
</evidence>
<dbReference type="SUPFAM" id="SSF52540">
    <property type="entry name" value="P-loop containing nucleoside triphosphate hydrolases"/>
    <property type="match status" value="1"/>
</dbReference>
<dbReference type="Pfam" id="PF00931">
    <property type="entry name" value="NB-ARC"/>
    <property type="match status" value="1"/>
</dbReference>
<dbReference type="Pfam" id="PF13424">
    <property type="entry name" value="TPR_12"/>
    <property type="match status" value="1"/>
</dbReference>
<organism evidence="7 8">
    <name type="scientific">Sphaerisporangium flaviroseum</name>
    <dbReference type="NCBI Taxonomy" id="509199"/>
    <lineage>
        <taxon>Bacteria</taxon>
        <taxon>Bacillati</taxon>
        <taxon>Actinomycetota</taxon>
        <taxon>Actinomycetes</taxon>
        <taxon>Streptosporangiales</taxon>
        <taxon>Streptosporangiaceae</taxon>
        <taxon>Sphaerisporangium</taxon>
    </lineage>
</organism>
<proteinExistence type="inferred from homology"/>
<dbReference type="PANTHER" id="PTHR35807:SF1">
    <property type="entry name" value="TRANSCRIPTIONAL REGULATOR REDD"/>
    <property type="match status" value="1"/>
</dbReference>
<dbReference type="Pfam" id="PF03704">
    <property type="entry name" value="BTAD"/>
    <property type="match status" value="1"/>
</dbReference>
<dbReference type="InterPro" id="IPR011990">
    <property type="entry name" value="TPR-like_helical_dom_sf"/>
</dbReference>
<accession>A0ABP7J7F8</accession>
<keyword evidence="2" id="KW-0805">Transcription regulation</keyword>
<dbReference type="InterPro" id="IPR001867">
    <property type="entry name" value="OmpR/PhoB-type_DNA-bd"/>
</dbReference>
<evidence type="ECO:0000256" key="4">
    <source>
        <dbReference type="ARBA" id="ARBA00023163"/>
    </source>
</evidence>
<dbReference type="SMART" id="SM00862">
    <property type="entry name" value="Trans_reg_C"/>
    <property type="match status" value="1"/>
</dbReference>
<dbReference type="Proteomes" id="UP001500888">
    <property type="component" value="Unassembled WGS sequence"/>
</dbReference>
<dbReference type="EMBL" id="BAAAZR010000039">
    <property type="protein sequence ID" value="GAA3836747.1"/>
    <property type="molecule type" value="Genomic_DNA"/>
</dbReference>
<name>A0ABP7J7F8_9ACTN</name>